<evidence type="ECO:0000256" key="1">
    <source>
        <dbReference type="ARBA" id="ARBA00004123"/>
    </source>
</evidence>
<evidence type="ECO:0000313" key="5">
    <source>
        <dbReference type="Proteomes" id="UP000697127"/>
    </source>
</evidence>
<accession>A0A9P7BGW3</accession>
<feature type="region of interest" description="Disordered" evidence="3">
    <location>
        <begin position="327"/>
        <end position="469"/>
    </location>
</feature>
<feature type="compositionally biased region" description="Low complexity" evidence="3">
    <location>
        <begin position="8"/>
        <end position="32"/>
    </location>
</feature>
<feature type="region of interest" description="Disordered" evidence="3">
    <location>
        <begin position="64"/>
        <end position="97"/>
    </location>
</feature>
<feature type="compositionally biased region" description="Polar residues" evidence="3">
    <location>
        <begin position="337"/>
        <end position="347"/>
    </location>
</feature>
<evidence type="ECO:0000256" key="2">
    <source>
        <dbReference type="ARBA" id="ARBA00023242"/>
    </source>
</evidence>
<proteinExistence type="predicted"/>
<feature type="compositionally biased region" description="Low complexity" evidence="3">
    <location>
        <begin position="239"/>
        <end position="286"/>
    </location>
</feature>
<gene>
    <name evidence="4" type="ORF">C6P40_000566</name>
</gene>
<feature type="region of interest" description="Disordered" evidence="3">
    <location>
        <begin position="1"/>
        <end position="32"/>
    </location>
</feature>
<dbReference type="EMBL" id="PUHW01000125">
    <property type="protein sequence ID" value="KAG0688758.1"/>
    <property type="molecule type" value="Genomic_DNA"/>
</dbReference>
<feature type="compositionally biased region" description="Polar residues" evidence="3">
    <location>
        <begin position="420"/>
        <end position="440"/>
    </location>
</feature>
<protein>
    <submittedName>
        <fullName evidence="4">Uncharacterized protein</fullName>
    </submittedName>
</protein>
<dbReference type="PANTHER" id="PTHR46527">
    <property type="entry name" value="NUCLEOPORIN-LIKE PROTEIN 2"/>
    <property type="match status" value="1"/>
</dbReference>
<feature type="compositionally biased region" description="Low complexity" evidence="3">
    <location>
        <begin position="64"/>
        <end position="82"/>
    </location>
</feature>
<comment type="subcellular location">
    <subcellularLocation>
        <location evidence="1">Nucleus</location>
    </subcellularLocation>
</comment>
<feature type="region of interest" description="Disordered" evidence="3">
    <location>
        <begin position="213"/>
        <end position="294"/>
    </location>
</feature>
<dbReference type="OrthoDB" id="20729at2759"/>
<feature type="region of interest" description="Disordered" evidence="3">
    <location>
        <begin position="40"/>
        <end position="59"/>
    </location>
</feature>
<dbReference type="GO" id="GO:0005634">
    <property type="term" value="C:nucleus"/>
    <property type="evidence" value="ECO:0007669"/>
    <property type="project" value="UniProtKB-SubCell"/>
</dbReference>
<reference evidence="4" key="1">
    <citation type="submission" date="2020-11" db="EMBL/GenBank/DDBJ databases">
        <title>Kefir isolates.</title>
        <authorList>
            <person name="Marcisauskas S."/>
            <person name="Kim Y."/>
            <person name="Blasche S."/>
        </authorList>
    </citation>
    <scope>NUCLEOTIDE SEQUENCE</scope>
    <source>
        <strain evidence="4">Olga-1</strain>
    </source>
</reference>
<evidence type="ECO:0000256" key="3">
    <source>
        <dbReference type="SAM" id="MobiDB-lite"/>
    </source>
</evidence>
<keyword evidence="5" id="KW-1185">Reference proteome</keyword>
<sequence length="508" mass="54089">MSGRAPDNKSYGGNYGNNNNYNSGNSANYNNRNSYGNYNSNISNSYNSRKSPFGSNNNYNNINDANNYGSYNNTTTTTNNNTVVSVETPEQFADPNSISRRETEMRNDMDEVNEMLSLSNHIFTSYSLKPPVQVNILPNRDYSYEEDRIQYYAARISNSIPQYQQQISNRHTDMLESTKFLKLNTQKAVRYLQLTVQNPNAAVKPLIPPVDINAPPRSNNSNSIFGNVGSEGNPFNQKSNPFGGSSNVFGSSNNGGNLGAFGNQNINSSPFSSQQTNSTTTTSSPFGQSGFANTQSTTFGSSGFGGTTATATNPFGASSFNSLTNKPANPFGATAPAPSNNMSTQNTSPFGNSGFSQSGFSQSGFGTSSTNTSNPFGNSSNSSSSNPFGTSSNTTSNPFGGSTTNTTSNPFGGSTTNNTASSFGNTNNSAGGIFSSTNAFQNNNQNSVPSQSSPFGGSQNSGSGYKQCDIGNEQTKLEDVRGEILQMFKANEFQLGKIPDIPPPIELC</sequence>
<name>A0A9P7BGW3_9ASCO</name>
<feature type="compositionally biased region" description="Polar residues" evidence="3">
    <location>
        <begin position="455"/>
        <end position="464"/>
    </location>
</feature>
<dbReference type="PANTHER" id="PTHR46527:SF1">
    <property type="entry name" value="NUCLEOPORIN NUP42"/>
    <property type="match status" value="1"/>
</dbReference>
<evidence type="ECO:0000313" key="4">
    <source>
        <dbReference type="EMBL" id="KAG0688758.1"/>
    </source>
</evidence>
<dbReference type="AlphaFoldDB" id="A0A9P7BGW3"/>
<feature type="compositionally biased region" description="Low complexity" evidence="3">
    <location>
        <begin position="348"/>
        <end position="419"/>
    </location>
</feature>
<feature type="compositionally biased region" description="Low complexity" evidence="3">
    <location>
        <begin position="441"/>
        <end position="454"/>
    </location>
</feature>
<dbReference type="InterPro" id="IPR051767">
    <property type="entry name" value="Nucleoporin_NUP42"/>
</dbReference>
<keyword evidence="2" id="KW-0539">Nucleus</keyword>
<dbReference type="Proteomes" id="UP000697127">
    <property type="component" value="Unassembled WGS sequence"/>
</dbReference>
<organism evidence="4 5">
    <name type="scientific">Pichia californica</name>
    <dbReference type="NCBI Taxonomy" id="460514"/>
    <lineage>
        <taxon>Eukaryota</taxon>
        <taxon>Fungi</taxon>
        <taxon>Dikarya</taxon>
        <taxon>Ascomycota</taxon>
        <taxon>Saccharomycotina</taxon>
        <taxon>Pichiomycetes</taxon>
        <taxon>Pichiales</taxon>
        <taxon>Pichiaceae</taxon>
        <taxon>Pichia</taxon>
    </lineage>
</organism>
<feature type="compositionally biased region" description="Polar residues" evidence="3">
    <location>
        <begin position="216"/>
        <end position="225"/>
    </location>
</feature>
<comment type="caution">
    <text evidence="4">The sequence shown here is derived from an EMBL/GenBank/DDBJ whole genome shotgun (WGS) entry which is preliminary data.</text>
</comment>